<evidence type="ECO:0000313" key="3">
    <source>
        <dbReference type="EMBL" id="MFC3702243.1"/>
    </source>
</evidence>
<accession>A0ABV7WUS2</accession>
<dbReference type="PROSITE" id="PS00061">
    <property type="entry name" value="ADH_SHORT"/>
    <property type="match status" value="1"/>
</dbReference>
<name>A0ABV7WUS2_9GAMM</name>
<reference evidence="4" key="1">
    <citation type="journal article" date="2019" name="Int. J. Syst. Evol. Microbiol.">
        <title>The Global Catalogue of Microorganisms (GCM) 10K type strain sequencing project: providing services to taxonomists for standard genome sequencing and annotation.</title>
        <authorList>
            <consortium name="The Broad Institute Genomics Platform"/>
            <consortium name="The Broad Institute Genome Sequencing Center for Infectious Disease"/>
            <person name="Wu L."/>
            <person name="Ma J."/>
        </authorList>
    </citation>
    <scope>NUCLEOTIDE SEQUENCE [LARGE SCALE GENOMIC DNA]</scope>
    <source>
        <strain evidence="4">CECT 8288</strain>
    </source>
</reference>
<dbReference type="EMBL" id="JBHRYN010000012">
    <property type="protein sequence ID" value="MFC3702243.1"/>
    <property type="molecule type" value="Genomic_DNA"/>
</dbReference>
<dbReference type="NCBIfam" id="NF006509">
    <property type="entry name" value="PRK08945.1"/>
    <property type="match status" value="1"/>
</dbReference>
<dbReference type="SUPFAM" id="SSF51735">
    <property type="entry name" value="NAD(P)-binding Rossmann-fold domains"/>
    <property type="match status" value="1"/>
</dbReference>
<dbReference type="Proteomes" id="UP001595710">
    <property type="component" value="Unassembled WGS sequence"/>
</dbReference>
<gene>
    <name evidence="3" type="ORF">ACFOND_11375</name>
</gene>
<evidence type="ECO:0000313" key="4">
    <source>
        <dbReference type="Proteomes" id="UP001595710"/>
    </source>
</evidence>
<dbReference type="PANTHER" id="PTHR42901">
    <property type="entry name" value="ALCOHOL DEHYDROGENASE"/>
    <property type="match status" value="1"/>
</dbReference>
<sequence length="258" mass="28196">MTQPTQQSIELANKPDSLKGKTLLITGASDGIGKAAALDFARHGANIILLARNQDKLEQVYDQIESETNTQPIIFPYDLNVLSLEVAKEMTYAIEQEFGSLDGILHNASLLGSKMSISQYPENEWNEVINVNLNSAFLLTQAMLPLIEASDSGRIVFTTSSVGRQGRAFWGAYGVSKFATEGLMQTLAAELGNQTNIRTFAINPGGTRTNMRASAYPGEHPESVPAPEAHMPLYRYLFSDHSQEHNGLSIDAADYLSK</sequence>
<dbReference type="Pfam" id="PF00106">
    <property type="entry name" value="adh_short"/>
    <property type="match status" value="1"/>
</dbReference>
<dbReference type="PRINTS" id="PR00081">
    <property type="entry name" value="GDHRDH"/>
</dbReference>
<organism evidence="3 4">
    <name type="scientific">Reinekea marina</name>
    <dbReference type="NCBI Taxonomy" id="1310421"/>
    <lineage>
        <taxon>Bacteria</taxon>
        <taxon>Pseudomonadati</taxon>
        <taxon>Pseudomonadota</taxon>
        <taxon>Gammaproteobacteria</taxon>
        <taxon>Oceanospirillales</taxon>
        <taxon>Saccharospirillaceae</taxon>
        <taxon>Reinekea</taxon>
    </lineage>
</organism>
<dbReference type="InterPro" id="IPR020904">
    <property type="entry name" value="Sc_DH/Rdtase_CS"/>
</dbReference>
<evidence type="ECO:0000256" key="2">
    <source>
        <dbReference type="ARBA" id="ARBA00023002"/>
    </source>
</evidence>
<keyword evidence="4" id="KW-1185">Reference proteome</keyword>
<proteinExistence type="inferred from homology"/>
<dbReference type="InterPro" id="IPR002347">
    <property type="entry name" value="SDR_fam"/>
</dbReference>
<dbReference type="Gene3D" id="3.40.50.720">
    <property type="entry name" value="NAD(P)-binding Rossmann-like Domain"/>
    <property type="match status" value="1"/>
</dbReference>
<dbReference type="InterPro" id="IPR036291">
    <property type="entry name" value="NAD(P)-bd_dom_sf"/>
</dbReference>
<comment type="similarity">
    <text evidence="1">Belongs to the short-chain dehydrogenases/reductases (SDR) family.</text>
</comment>
<dbReference type="RefSeq" id="WP_290281442.1">
    <property type="nucleotide sequence ID" value="NZ_JAUFQI010000001.1"/>
</dbReference>
<evidence type="ECO:0000256" key="1">
    <source>
        <dbReference type="ARBA" id="ARBA00006484"/>
    </source>
</evidence>
<protein>
    <submittedName>
        <fullName evidence="3">YciK family oxidoreductase</fullName>
    </submittedName>
</protein>
<dbReference type="PANTHER" id="PTHR42901:SF1">
    <property type="entry name" value="ALCOHOL DEHYDROGENASE"/>
    <property type="match status" value="1"/>
</dbReference>
<keyword evidence="2" id="KW-0560">Oxidoreductase</keyword>
<comment type="caution">
    <text evidence="3">The sequence shown here is derived from an EMBL/GenBank/DDBJ whole genome shotgun (WGS) entry which is preliminary data.</text>
</comment>